<name>A0ABQ8ULU7_9EUKA</name>
<accession>A0ABQ8ULU7</accession>
<sequence>MIFLFLPVSRPPPSIDAFLFEDPTSYLLPQASFLQRCLHILTLVGPKPTDFEYAAIRSRKSAPAEYHHPAPTEPAIPIDKELPVRPWMPFHLSRWMLQKSLLGTLQTLTEAHLVAVVKRWQACRGHCGGGAGGDAAALKLALAL</sequence>
<protein>
    <submittedName>
        <fullName evidence="1">Uncharacterized protein</fullName>
    </submittedName>
</protein>
<keyword evidence="2" id="KW-1185">Reference proteome</keyword>
<gene>
    <name evidence="1" type="ORF">PAPYR_3538</name>
</gene>
<dbReference type="EMBL" id="JAPMOS010000014">
    <property type="protein sequence ID" value="KAJ4460151.1"/>
    <property type="molecule type" value="Genomic_DNA"/>
</dbReference>
<reference evidence="1" key="1">
    <citation type="journal article" date="2022" name="bioRxiv">
        <title>Genomics of Preaxostyla Flagellates Illuminates Evolutionary Transitions and the Path Towards Mitochondrial Loss.</title>
        <authorList>
            <person name="Novak L.V.F."/>
            <person name="Treitli S.C."/>
            <person name="Pyrih J."/>
            <person name="Halakuc P."/>
            <person name="Pipaliya S.V."/>
            <person name="Vacek V."/>
            <person name="Brzon O."/>
            <person name="Soukal P."/>
            <person name="Eme L."/>
            <person name="Dacks J.B."/>
            <person name="Karnkowska A."/>
            <person name="Elias M."/>
            <person name="Hampl V."/>
        </authorList>
    </citation>
    <scope>NUCLEOTIDE SEQUENCE</scope>
    <source>
        <strain evidence="1">RCP-MX</strain>
    </source>
</reference>
<evidence type="ECO:0000313" key="1">
    <source>
        <dbReference type="EMBL" id="KAJ4460151.1"/>
    </source>
</evidence>
<evidence type="ECO:0000313" key="2">
    <source>
        <dbReference type="Proteomes" id="UP001141327"/>
    </source>
</evidence>
<organism evidence="1 2">
    <name type="scientific">Paratrimastix pyriformis</name>
    <dbReference type="NCBI Taxonomy" id="342808"/>
    <lineage>
        <taxon>Eukaryota</taxon>
        <taxon>Metamonada</taxon>
        <taxon>Preaxostyla</taxon>
        <taxon>Paratrimastigidae</taxon>
        <taxon>Paratrimastix</taxon>
    </lineage>
</organism>
<comment type="caution">
    <text evidence="1">The sequence shown here is derived from an EMBL/GenBank/DDBJ whole genome shotgun (WGS) entry which is preliminary data.</text>
</comment>
<proteinExistence type="predicted"/>
<dbReference type="Proteomes" id="UP001141327">
    <property type="component" value="Unassembled WGS sequence"/>
</dbReference>